<gene>
    <name evidence="1" type="ORF">S1361_27215</name>
</gene>
<reference evidence="1 2" key="1">
    <citation type="submission" date="2021-03" db="EMBL/GenBank/DDBJ databases">
        <title>Complete genome sequence of Streptomyces cyanogenus S136, producer of anticancer angucycline landomycin A.</title>
        <authorList>
            <person name="Hrab P."/>
            <person name="Ruckert C."/>
            <person name="Busche T."/>
            <person name="Ostash I."/>
            <person name="Kalinowski J."/>
            <person name="Fedorenko V."/>
            <person name="Yushchuk O."/>
            <person name="Ostash B."/>
        </authorList>
    </citation>
    <scope>NUCLEOTIDE SEQUENCE [LARGE SCALE GENOMIC DNA]</scope>
    <source>
        <strain evidence="1 2">S136</strain>
    </source>
</reference>
<dbReference type="Proteomes" id="UP000663908">
    <property type="component" value="Chromosome"/>
</dbReference>
<organism evidence="1 2">
    <name type="scientific">Streptomyces cyanogenus</name>
    <dbReference type="NCBI Taxonomy" id="80860"/>
    <lineage>
        <taxon>Bacteria</taxon>
        <taxon>Bacillati</taxon>
        <taxon>Actinomycetota</taxon>
        <taxon>Actinomycetes</taxon>
        <taxon>Kitasatosporales</taxon>
        <taxon>Streptomycetaceae</taxon>
        <taxon>Streptomyces</taxon>
    </lineage>
</organism>
<dbReference type="EMBL" id="CP071839">
    <property type="protein sequence ID" value="QTE01053.1"/>
    <property type="molecule type" value="Genomic_DNA"/>
</dbReference>
<protein>
    <submittedName>
        <fullName evidence="1">Uncharacterized protein</fullName>
    </submittedName>
</protein>
<evidence type="ECO:0000313" key="2">
    <source>
        <dbReference type="Proteomes" id="UP000663908"/>
    </source>
</evidence>
<evidence type="ECO:0000313" key="1">
    <source>
        <dbReference type="EMBL" id="QTE01053.1"/>
    </source>
</evidence>
<keyword evidence="2" id="KW-1185">Reference proteome</keyword>
<proteinExistence type="predicted"/>
<sequence>MTGSGGAGIRAWLAQVWPRTEAALVLAGGDVGVPCADGPVLGEIFDDAGLAELRGLATEGEFTGDICRCPGSLTVALLDAGGAVAGAAGLHGGTDLAWERGRFRNNLAVADPQGLCAFLRRYGAHWL</sequence>
<accession>A0ABX7TXN3</accession>
<name>A0ABX7TXN3_STRCY</name>
<dbReference type="RefSeq" id="WP_208034559.1">
    <property type="nucleotide sequence ID" value="NZ_CP071839.1"/>
</dbReference>